<organism evidence="1 2">
    <name type="scientific">Staurois parvus</name>
    <dbReference type="NCBI Taxonomy" id="386267"/>
    <lineage>
        <taxon>Eukaryota</taxon>
        <taxon>Metazoa</taxon>
        <taxon>Chordata</taxon>
        <taxon>Craniata</taxon>
        <taxon>Vertebrata</taxon>
        <taxon>Euteleostomi</taxon>
        <taxon>Amphibia</taxon>
        <taxon>Batrachia</taxon>
        <taxon>Anura</taxon>
        <taxon>Neobatrachia</taxon>
        <taxon>Ranoidea</taxon>
        <taxon>Ranidae</taxon>
        <taxon>Staurois</taxon>
    </lineage>
</organism>
<gene>
    <name evidence="1" type="ORF">SPARVUS_LOCUS13614402</name>
</gene>
<evidence type="ECO:0000313" key="1">
    <source>
        <dbReference type="EMBL" id="CAI9605555.1"/>
    </source>
</evidence>
<comment type="caution">
    <text evidence="1">The sequence shown here is derived from an EMBL/GenBank/DDBJ whole genome shotgun (WGS) entry which is preliminary data.</text>
</comment>
<keyword evidence="2" id="KW-1185">Reference proteome</keyword>
<protein>
    <submittedName>
        <fullName evidence="1">Uncharacterized protein</fullName>
    </submittedName>
</protein>
<dbReference type="Proteomes" id="UP001162483">
    <property type="component" value="Unassembled WGS sequence"/>
</dbReference>
<dbReference type="EMBL" id="CATNWA010018143">
    <property type="protein sequence ID" value="CAI9605555.1"/>
    <property type="molecule type" value="Genomic_DNA"/>
</dbReference>
<sequence length="64" mass="7495">MRWCRKSNPRLGCFKPVLVRLNLGRSAPRTSCRQVQVYPPESIGQRLMSRLRPYPHEWSTRALG</sequence>
<accession>A0ABN9G883</accession>
<feature type="non-terminal residue" evidence="1">
    <location>
        <position position="64"/>
    </location>
</feature>
<proteinExistence type="predicted"/>
<evidence type="ECO:0000313" key="2">
    <source>
        <dbReference type="Proteomes" id="UP001162483"/>
    </source>
</evidence>
<reference evidence="1" key="1">
    <citation type="submission" date="2023-05" db="EMBL/GenBank/DDBJ databases">
        <authorList>
            <person name="Stuckert A."/>
        </authorList>
    </citation>
    <scope>NUCLEOTIDE SEQUENCE</scope>
</reference>
<name>A0ABN9G883_9NEOB</name>